<dbReference type="EMBL" id="LAZR01028044">
    <property type="protein sequence ID" value="KKL63802.1"/>
    <property type="molecule type" value="Genomic_DNA"/>
</dbReference>
<feature type="non-terminal residue" evidence="1">
    <location>
        <position position="1"/>
    </location>
</feature>
<gene>
    <name evidence="1" type="ORF">LCGC14_2171510</name>
</gene>
<comment type="caution">
    <text evidence="1">The sequence shown here is derived from an EMBL/GenBank/DDBJ whole genome shotgun (WGS) entry which is preliminary data.</text>
</comment>
<evidence type="ECO:0000313" key="1">
    <source>
        <dbReference type="EMBL" id="KKL63802.1"/>
    </source>
</evidence>
<dbReference type="AlphaFoldDB" id="A0A0F9GKZ1"/>
<reference evidence="1" key="1">
    <citation type="journal article" date="2015" name="Nature">
        <title>Complex archaea that bridge the gap between prokaryotes and eukaryotes.</title>
        <authorList>
            <person name="Spang A."/>
            <person name="Saw J.H."/>
            <person name="Jorgensen S.L."/>
            <person name="Zaremba-Niedzwiedzka K."/>
            <person name="Martijn J."/>
            <person name="Lind A.E."/>
            <person name="van Eijk R."/>
            <person name="Schleper C."/>
            <person name="Guy L."/>
            <person name="Ettema T.J."/>
        </authorList>
    </citation>
    <scope>NUCLEOTIDE SEQUENCE</scope>
</reference>
<protein>
    <submittedName>
        <fullName evidence="1">Uncharacterized protein</fullName>
    </submittedName>
</protein>
<accession>A0A0F9GKZ1</accession>
<proteinExistence type="predicted"/>
<sequence length="44" mass="5287">VFLSGCVSFYDDCMRKVGDREKCYFYAQEMRMRTVEQAQRTLPK</sequence>
<name>A0A0F9GKZ1_9ZZZZ</name>
<organism evidence="1">
    <name type="scientific">marine sediment metagenome</name>
    <dbReference type="NCBI Taxonomy" id="412755"/>
    <lineage>
        <taxon>unclassified sequences</taxon>
        <taxon>metagenomes</taxon>
        <taxon>ecological metagenomes</taxon>
    </lineage>
</organism>